<feature type="compositionally biased region" description="Basic and acidic residues" evidence="2">
    <location>
        <begin position="249"/>
        <end position="258"/>
    </location>
</feature>
<feature type="region of interest" description="Disordered" evidence="2">
    <location>
        <begin position="16"/>
        <end position="49"/>
    </location>
</feature>
<feature type="region of interest" description="Disordered" evidence="2">
    <location>
        <begin position="226"/>
        <end position="258"/>
    </location>
</feature>
<protein>
    <submittedName>
        <fullName evidence="3">Uncharacterized protein</fullName>
    </submittedName>
</protein>
<keyword evidence="4" id="KW-1185">Reference proteome</keyword>
<evidence type="ECO:0000256" key="1">
    <source>
        <dbReference type="SAM" id="Coils"/>
    </source>
</evidence>
<dbReference type="Gene3D" id="1.10.238.10">
    <property type="entry name" value="EF-hand"/>
    <property type="match status" value="1"/>
</dbReference>
<dbReference type="SUPFAM" id="SSF47473">
    <property type="entry name" value="EF-hand"/>
    <property type="match status" value="1"/>
</dbReference>
<evidence type="ECO:0000313" key="4">
    <source>
        <dbReference type="Proteomes" id="UP001186944"/>
    </source>
</evidence>
<name>A0AA88XHV6_PINIB</name>
<reference evidence="3" key="1">
    <citation type="submission" date="2019-08" db="EMBL/GenBank/DDBJ databases">
        <title>The improved chromosome-level genome for the pearl oyster Pinctada fucata martensii using PacBio sequencing and Hi-C.</title>
        <authorList>
            <person name="Zheng Z."/>
        </authorList>
    </citation>
    <scope>NUCLEOTIDE SEQUENCE</scope>
    <source>
        <strain evidence="3">ZZ-2019</strain>
        <tissue evidence="3">Adductor muscle</tissue>
    </source>
</reference>
<organism evidence="3 4">
    <name type="scientific">Pinctada imbricata</name>
    <name type="common">Atlantic pearl-oyster</name>
    <name type="synonym">Pinctada martensii</name>
    <dbReference type="NCBI Taxonomy" id="66713"/>
    <lineage>
        <taxon>Eukaryota</taxon>
        <taxon>Metazoa</taxon>
        <taxon>Spiralia</taxon>
        <taxon>Lophotrochozoa</taxon>
        <taxon>Mollusca</taxon>
        <taxon>Bivalvia</taxon>
        <taxon>Autobranchia</taxon>
        <taxon>Pteriomorphia</taxon>
        <taxon>Pterioida</taxon>
        <taxon>Pterioidea</taxon>
        <taxon>Pteriidae</taxon>
        <taxon>Pinctada</taxon>
    </lineage>
</organism>
<evidence type="ECO:0000256" key="2">
    <source>
        <dbReference type="SAM" id="MobiDB-lite"/>
    </source>
</evidence>
<evidence type="ECO:0000313" key="3">
    <source>
        <dbReference type="EMBL" id="KAK3085940.1"/>
    </source>
</evidence>
<dbReference type="EMBL" id="VSWD01000012">
    <property type="protein sequence ID" value="KAK3085940.1"/>
    <property type="molecule type" value="Genomic_DNA"/>
</dbReference>
<keyword evidence="1" id="KW-0175">Coiled coil</keyword>
<sequence length="642" mass="73602">MDGRMMVARLPPLAGARGITPRGDQKFEGLTGPTYKLNDKTHPLPNPRSLRPYVDTKSGEVDTWPAHASGHAVPSTTLMLSKNKSLVLYDEESTGKPNMIPKPRFLDQLEGYLKKELRALGVKEVCANDLRLQQMLVTVSEQCDQKIMAIREEEKQEMKDLREENKRLLEKIQSMNNEKLDLEAQVDKLHDELKEQFERYKDELDQKKILLQEITDMRDQKDDLLASKEGDTGEPQDDPLSLSCPPYRQAREDEKNATKRLNDMITNYYDVIPRRDFETLEAKYNTLLESSETTKDDFMKLKAEHDALLDVQKQVTKQRDEFYMELEGMKRTATPRPDWERCSDFVTGGATRWAELSQGKSSNDLVDVLLGEIAAGGPGDVGGAEYFDGQGTGPTVPKYLRYEGPVRNRRLGKRDCSLLVRDIWREKAAHDASKQDGVRDVMGDFLDEYLHRRFAMEQMRVEWGYNLHDACQRYSHDESIGQFWGVLEGNVDEEVYHSQMAKIELLMNELTKIDVDKGNPGTITKAELRNGIQTIFPAISEESLEAMMKAGEVELDNKESDEVDYKEVFKEDDEGKTGPFLDEVREYMKQEKIKYTEEIKQQLDSNPVSVDDLKRAIMVADPDLDMKDLVSYLSWAFRYQGG</sequence>
<gene>
    <name evidence="3" type="ORF">FSP39_011055</name>
</gene>
<dbReference type="GO" id="GO:0005737">
    <property type="term" value="C:cytoplasm"/>
    <property type="evidence" value="ECO:0007669"/>
    <property type="project" value="TreeGrafter"/>
</dbReference>
<proteinExistence type="predicted"/>
<accession>A0AA88XHV6</accession>
<dbReference type="PANTHER" id="PTHR16306">
    <property type="entry name" value="TRANSLIN-ASSOCIATED FACTOR X-INTERACTING PROTEIN 1"/>
    <property type="match status" value="1"/>
</dbReference>
<dbReference type="Proteomes" id="UP001186944">
    <property type="component" value="Unassembled WGS sequence"/>
</dbReference>
<dbReference type="InterPro" id="IPR011992">
    <property type="entry name" value="EF-hand-dom_pair"/>
</dbReference>
<dbReference type="PANTHER" id="PTHR16306:SF0">
    <property type="entry name" value="TRANSLIN-ASSOCIATED FACTOR X-INTERACTING PROTEIN 1"/>
    <property type="match status" value="1"/>
</dbReference>
<feature type="coiled-coil region" evidence="1">
    <location>
        <begin position="144"/>
        <end position="217"/>
    </location>
</feature>
<comment type="caution">
    <text evidence="3">The sequence shown here is derived from an EMBL/GenBank/DDBJ whole genome shotgun (WGS) entry which is preliminary data.</text>
</comment>
<dbReference type="AlphaFoldDB" id="A0AA88XHV6"/>